<evidence type="ECO:0000259" key="8">
    <source>
        <dbReference type="Pfam" id="PF00749"/>
    </source>
</evidence>
<dbReference type="Proteomes" id="UP001597059">
    <property type="component" value="Unassembled WGS sequence"/>
</dbReference>
<protein>
    <submittedName>
        <fullName evidence="9">tRNA glutamyl-Q(34) synthetase GluQRS</fullName>
        <ecNumber evidence="9">6.1.1.-</ecNumber>
    </submittedName>
</protein>
<name>A0ABW4B3V5_9GAMM</name>
<evidence type="ECO:0000256" key="2">
    <source>
        <dbReference type="ARBA" id="ARBA00022723"/>
    </source>
</evidence>
<dbReference type="GO" id="GO:0016874">
    <property type="term" value="F:ligase activity"/>
    <property type="evidence" value="ECO:0007669"/>
    <property type="project" value="UniProtKB-KW"/>
</dbReference>
<reference evidence="10" key="1">
    <citation type="journal article" date="2019" name="Int. J. Syst. Evol. Microbiol.">
        <title>The Global Catalogue of Microorganisms (GCM) 10K type strain sequencing project: providing services to taxonomists for standard genome sequencing and annotation.</title>
        <authorList>
            <consortium name="The Broad Institute Genomics Platform"/>
            <consortium name="The Broad Institute Genome Sequencing Center for Infectious Disease"/>
            <person name="Wu L."/>
            <person name="Ma J."/>
        </authorList>
    </citation>
    <scope>NUCLEOTIDE SEQUENCE [LARGE SCALE GENOMIC DNA]</scope>
    <source>
        <strain evidence="10">JCM 30774</strain>
    </source>
</reference>
<evidence type="ECO:0000256" key="5">
    <source>
        <dbReference type="ARBA" id="ARBA00022840"/>
    </source>
</evidence>
<evidence type="ECO:0000256" key="4">
    <source>
        <dbReference type="ARBA" id="ARBA00022833"/>
    </source>
</evidence>
<keyword evidence="1 7" id="KW-0436">Ligase</keyword>
<dbReference type="Pfam" id="PF00749">
    <property type="entry name" value="tRNA-synt_1c"/>
    <property type="match status" value="2"/>
</dbReference>
<dbReference type="NCBIfam" id="NF004314">
    <property type="entry name" value="PRK05710.1-3"/>
    <property type="match status" value="1"/>
</dbReference>
<dbReference type="SUPFAM" id="SSF52374">
    <property type="entry name" value="Nucleotidylyl transferase"/>
    <property type="match status" value="1"/>
</dbReference>
<evidence type="ECO:0000256" key="7">
    <source>
        <dbReference type="RuleBase" id="RU363037"/>
    </source>
</evidence>
<keyword evidence="5 7" id="KW-0067">ATP-binding</keyword>
<keyword evidence="3 7" id="KW-0547">Nucleotide-binding</keyword>
<keyword evidence="10" id="KW-1185">Reference proteome</keyword>
<dbReference type="PANTHER" id="PTHR43311">
    <property type="entry name" value="GLUTAMATE--TRNA LIGASE"/>
    <property type="match status" value="1"/>
</dbReference>
<evidence type="ECO:0000256" key="6">
    <source>
        <dbReference type="ARBA" id="ARBA00023146"/>
    </source>
</evidence>
<evidence type="ECO:0000256" key="3">
    <source>
        <dbReference type="ARBA" id="ARBA00022741"/>
    </source>
</evidence>
<sequence length="294" mass="32981">MAQSYRGRFAPSPTGPLHFGSLLSALASYLDARANAGTWLVRLEDVDGTRCAPENHASIIHTLESYHLISDEEILIQSDRTDLYEHYLDQLRAQQQVYPCNCTRADLKAFGGLHSKRCDSSTDKPHSWRAQCDQGQYQYLDPIQGTQTFDLALDRNHPVLKRKDDYFSYQLAVVVDDHLQNITDIVRGADLLDTTGQQLWLYDQFGWQAPSLCHLPLIVNSVGDKISKQNHAKAIANGDLATLKAALSYLGYPNIPSALVTIETLLKWAVTHWSRTLPKAGNLPLAPEDQHFIQ</sequence>
<keyword evidence="6 7" id="KW-0030">Aminoacyl-tRNA synthetase</keyword>
<gene>
    <name evidence="9" type="primary">gluQRS</name>
    <name evidence="9" type="ORF">ACFQ45_14035</name>
</gene>
<evidence type="ECO:0000313" key="10">
    <source>
        <dbReference type="Proteomes" id="UP001597059"/>
    </source>
</evidence>
<dbReference type="InterPro" id="IPR020058">
    <property type="entry name" value="Glu/Gln-tRNA-synth_Ib_cat-dom"/>
</dbReference>
<comment type="similarity">
    <text evidence="7">Belongs to the class-I aminoacyl-tRNA synthetase family.</text>
</comment>
<accession>A0ABW4B3V5</accession>
<dbReference type="PRINTS" id="PR00987">
    <property type="entry name" value="TRNASYNTHGLU"/>
</dbReference>
<proteinExistence type="inferred from homology"/>
<feature type="domain" description="Glutamyl/glutaminyl-tRNA synthetase class Ib catalytic" evidence="8">
    <location>
        <begin position="119"/>
        <end position="235"/>
    </location>
</feature>
<keyword evidence="7" id="KW-0648">Protein biosynthesis</keyword>
<dbReference type="InterPro" id="IPR022380">
    <property type="entry name" value="Glu-Q_tRNA(Asp)_Synthase"/>
</dbReference>
<dbReference type="EC" id="6.1.1.-" evidence="9"/>
<evidence type="ECO:0000256" key="1">
    <source>
        <dbReference type="ARBA" id="ARBA00022598"/>
    </source>
</evidence>
<feature type="domain" description="Glutamyl/glutaminyl-tRNA synthetase class Ib catalytic" evidence="8">
    <location>
        <begin position="6"/>
        <end position="109"/>
    </location>
</feature>
<dbReference type="EMBL" id="JBHTMN010000014">
    <property type="protein sequence ID" value="MFD1384494.1"/>
    <property type="molecule type" value="Genomic_DNA"/>
</dbReference>
<dbReference type="NCBIfam" id="TIGR03838">
    <property type="entry name" value="queuosine_YadB"/>
    <property type="match status" value="1"/>
</dbReference>
<dbReference type="RefSeq" id="WP_377368754.1">
    <property type="nucleotide sequence ID" value="NZ_JBHTMN010000014.1"/>
</dbReference>
<comment type="caution">
    <text evidence="9">The sequence shown here is derived from an EMBL/GenBank/DDBJ whole genome shotgun (WGS) entry which is preliminary data.</text>
</comment>
<dbReference type="InterPro" id="IPR000924">
    <property type="entry name" value="Glu/Gln-tRNA-synth"/>
</dbReference>
<dbReference type="InterPro" id="IPR014729">
    <property type="entry name" value="Rossmann-like_a/b/a_fold"/>
</dbReference>
<keyword evidence="4" id="KW-0862">Zinc</keyword>
<dbReference type="PANTHER" id="PTHR43311:SF1">
    <property type="entry name" value="GLUTAMYL-Q TRNA(ASP) SYNTHETASE"/>
    <property type="match status" value="1"/>
</dbReference>
<organism evidence="9 10">
    <name type="scientific">Rhodanobacter aciditrophus</name>
    <dbReference type="NCBI Taxonomy" id="1623218"/>
    <lineage>
        <taxon>Bacteria</taxon>
        <taxon>Pseudomonadati</taxon>
        <taxon>Pseudomonadota</taxon>
        <taxon>Gammaproteobacteria</taxon>
        <taxon>Lysobacterales</taxon>
        <taxon>Rhodanobacteraceae</taxon>
        <taxon>Rhodanobacter</taxon>
    </lineage>
</organism>
<evidence type="ECO:0000313" key="9">
    <source>
        <dbReference type="EMBL" id="MFD1384494.1"/>
    </source>
</evidence>
<keyword evidence="2" id="KW-0479">Metal-binding</keyword>
<dbReference type="InterPro" id="IPR049940">
    <property type="entry name" value="GluQ/Sye"/>
</dbReference>
<dbReference type="Gene3D" id="3.40.50.620">
    <property type="entry name" value="HUPs"/>
    <property type="match status" value="1"/>
</dbReference>